<dbReference type="PANTHER" id="PTHR34203">
    <property type="entry name" value="METHYLTRANSFERASE, FKBM FAMILY PROTEIN"/>
    <property type="match status" value="1"/>
</dbReference>
<protein>
    <recommendedName>
        <fullName evidence="1">Methyltransferase FkbM domain-containing protein</fullName>
    </recommendedName>
</protein>
<dbReference type="InterPro" id="IPR029063">
    <property type="entry name" value="SAM-dependent_MTases_sf"/>
</dbReference>
<dbReference type="RefSeq" id="WP_085790054.1">
    <property type="nucleotide sequence ID" value="NZ_FWFK01000001.1"/>
</dbReference>
<evidence type="ECO:0000313" key="2">
    <source>
        <dbReference type="EMBL" id="SLN11564.1"/>
    </source>
</evidence>
<keyword evidence="3" id="KW-1185">Reference proteome</keyword>
<proteinExistence type="predicted"/>
<dbReference type="Proteomes" id="UP000193570">
    <property type="component" value="Unassembled WGS sequence"/>
</dbReference>
<feature type="domain" description="Methyltransferase FkbM" evidence="1">
    <location>
        <begin position="65"/>
        <end position="230"/>
    </location>
</feature>
<evidence type="ECO:0000259" key="1">
    <source>
        <dbReference type="Pfam" id="PF05050"/>
    </source>
</evidence>
<evidence type="ECO:0000313" key="3">
    <source>
        <dbReference type="Proteomes" id="UP000193570"/>
    </source>
</evidence>
<dbReference type="EMBL" id="FWFK01000001">
    <property type="protein sequence ID" value="SLN11564.1"/>
    <property type="molecule type" value="Genomic_DNA"/>
</dbReference>
<reference evidence="2 3" key="1">
    <citation type="submission" date="2017-03" db="EMBL/GenBank/DDBJ databases">
        <authorList>
            <person name="Afonso C.L."/>
            <person name="Miller P.J."/>
            <person name="Scott M.A."/>
            <person name="Spackman E."/>
            <person name="Goraichik I."/>
            <person name="Dimitrov K.M."/>
            <person name="Suarez D.L."/>
            <person name="Swayne D.E."/>
        </authorList>
    </citation>
    <scope>NUCLEOTIDE SEQUENCE [LARGE SCALE GENOMIC DNA]</scope>
    <source>
        <strain evidence="2 3">CECT 8625</strain>
    </source>
</reference>
<dbReference type="SUPFAM" id="SSF53335">
    <property type="entry name" value="S-adenosyl-L-methionine-dependent methyltransferases"/>
    <property type="match status" value="1"/>
</dbReference>
<dbReference type="OrthoDB" id="5679686at2"/>
<accession>A0A1X6Y5I9</accession>
<dbReference type="Gene3D" id="3.40.50.150">
    <property type="entry name" value="Vaccinia Virus protein VP39"/>
    <property type="match status" value="1"/>
</dbReference>
<organism evidence="2 3">
    <name type="scientific">Roseivivax jejudonensis</name>
    <dbReference type="NCBI Taxonomy" id="1529041"/>
    <lineage>
        <taxon>Bacteria</taxon>
        <taxon>Pseudomonadati</taxon>
        <taxon>Pseudomonadota</taxon>
        <taxon>Alphaproteobacteria</taxon>
        <taxon>Rhodobacterales</taxon>
        <taxon>Roseobacteraceae</taxon>
        <taxon>Roseivivax</taxon>
    </lineage>
</organism>
<dbReference type="InterPro" id="IPR006342">
    <property type="entry name" value="FkbM_mtfrase"/>
</dbReference>
<dbReference type="InterPro" id="IPR052514">
    <property type="entry name" value="SAM-dependent_MTase"/>
</dbReference>
<dbReference type="AlphaFoldDB" id="A0A1X6Y5I9"/>
<sequence length="249" mass="26902">MPDFRGRMRLIGLLMAPLKSTRSAYGPHMRVRSGDYTNLAALFGFYGTELRNLILELPSDGVFVDIGANAGIYSLIAADHLTRGRVLSFKPNPRVFADLLANLELNDADNVVALNAAVGSPGGILNLAASATHSGAGHLTRMSVPGMTTRPVACLGLHQLPFLAELLRESEVLCKIDVEGAERGVLKAFAEAGVLGEVNRFYIEICAHHLDRFGSSPKDIYADLEAQGFRAAGGLRTSYSYDELFERHA</sequence>
<dbReference type="PANTHER" id="PTHR34203:SF15">
    <property type="entry name" value="SLL1173 PROTEIN"/>
    <property type="match status" value="1"/>
</dbReference>
<dbReference type="Pfam" id="PF05050">
    <property type="entry name" value="Methyltransf_21"/>
    <property type="match status" value="1"/>
</dbReference>
<dbReference type="NCBIfam" id="TIGR01444">
    <property type="entry name" value="fkbM_fam"/>
    <property type="match status" value="1"/>
</dbReference>
<gene>
    <name evidence="2" type="ORF">ROJ8625_00276</name>
</gene>
<name>A0A1X6Y5I9_9RHOB</name>